<name>A0ABS9MJQ5_9FIRM</name>
<dbReference type="InterPro" id="IPR050107">
    <property type="entry name" value="ABC_carbohydrate_import_ATPase"/>
</dbReference>
<dbReference type="SUPFAM" id="SSF52540">
    <property type="entry name" value="P-loop containing nucleoside triphosphate hydrolases"/>
    <property type="match status" value="2"/>
</dbReference>
<dbReference type="Proteomes" id="UP001298681">
    <property type="component" value="Unassembled WGS sequence"/>
</dbReference>
<dbReference type="RefSeq" id="WP_237966643.1">
    <property type="nucleotide sequence ID" value="NZ_JAKNHQ010000006.1"/>
</dbReference>
<evidence type="ECO:0000256" key="2">
    <source>
        <dbReference type="ARBA" id="ARBA00022840"/>
    </source>
</evidence>
<organism evidence="4 5">
    <name type="scientific">Anaeromassilibacillus senegalensis</name>
    <dbReference type="NCBI Taxonomy" id="1673717"/>
    <lineage>
        <taxon>Bacteria</taxon>
        <taxon>Bacillati</taxon>
        <taxon>Bacillota</taxon>
        <taxon>Clostridia</taxon>
        <taxon>Eubacteriales</taxon>
        <taxon>Acutalibacteraceae</taxon>
        <taxon>Anaeromassilibacillus</taxon>
    </lineage>
</organism>
<sequence length="511" mass="59459">MKNEIMRMDRVTLIEDEVTLLDDFNLHIFQGEIMGLVCINSDGQDALVNLICQNIPIHYGYIYFDEKLVNSYRHSSMEPNRVSVIEEKSHMAEALSVADNIFVLRRGFKKYLISPRILRAQLSLFTQELDVAIDADEAAGKLTHFQRCVAELLKAVINGVKLVVLRDISNFLGPADLNHFLKLLRHYSKEGLSFLYICNHHEETFRICDRVALMENGRVRKLLFKEDFRDEIVLHYALDFRHSLAPPAGSDPRTGMLKFRRLFTDHIHDMNCTIEEGECAVLLDSNSLVLNDLAALMTGDLFPQAGKILLSARDWRSNHKRLKHAVSFVRENPIESMLFSEMSYLDNLCFSLDWRFPTLWMSRRIKRSILREYEPLIGKDIHAQDITHLSPYSLYNLVYYRIHLYHPKVVFLMQPFAGADMYLRRHLIHLINQLRERKITVVILAVSLSDSLLVADRLLMFEDGHLRKEYLRDEFHLLSYAPCRSLLPPSEKQADLKPLSEPFFDMQAFYP</sequence>
<feature type="domain" description="ABC transporter" evidence="3">
    <location>
        <begin position="6"/>
        <end position="241"/>
    </location>
</feature>
<proteinExistence type="predicted"/>
<dbReference type="EMBL" id="JAKNHQ010000006">
    <property type="protein sequence ID" value="MCG4610477.1"/>
    <property type="molecule type" value="Genomic_DNA"/>
</dbReference>
<keyword evidence="2 4" id="KW-0067">ATP-binding</keyword>
<evidence type="ECO:0000259" key="3">
    <source>
        <dbReference type="PROSITE" id="PS50893"/>
    </source>
</evidence>
<dbReference type="InterPro" id="IPR027417">
    <property type="entry name" value="P-loop_NTPase"/>
</dbReference>
<comment type="caution">
    <text evidence="4">The sequence shown here is derived from an EMBL/GenBank/DDBJ whole genome shotgun (WGS) entry which is preliminary data.</text>
</comment>
<feature type="domain" description="ABC transporter" evidence="3">
    <location>
        <begin position="252"/>
        <end position="488"/>
    </location>
</feature>
<evidence type="ECO:0000313" key="5">
    <source>
        <dbReference type="Proteomes" id="UP001298681"/>
    </source>
</evidence>
<accession>A0ABS9MJQ5</accession>
<reference evidence="4 5" key="1">
    <citation type="submission" date="2022-01" db="EMBL/GenBank/DDBJ databases">
        <title>Collection of gut derived symbiotic bacterial strains cultured from healthy donors.</title>
        <authorList>
            <person name="Lin H."/>
            <person name="Kohout C."/>
            <person name="Waligurski E."/>
            <person name="Pamer E.G."/>
        </authorList>
    </citation>
    <scope>NUCLEOTIDE SEQUENCE [LARGE SCALE GENOMIC DNA]</scope>
    <source>
        <strain evidence="4 5">DFI.7.58</strain>
    </source>
</reference>
<gene>
    <name evidence="4" type="ORF">L0P57_05965</name>
</gene>
<dbReference type="PANTHER" id="PTHR43790">
    <property type="entry name" value="CARBOHYDRATE TRANSPORT ATP-BINDING PROTEIN MG119-RELATED"/>
    <property type="match status" value="1"/>
</dbReference>
<evidence type="ECO:0000313" key="4">
    <source>
        <dbReference type="EMBL" id="MCG4610477.1"/>
    </source>
</evidence>
<dbReference type="InterPro" id="IPR003439">
    <property type="entry name" value="ABC_transporter-like_ATP-bd"/>
</dbReference>
<dbReference type="Pfam" id="PF00005">
    <property type="entry name" value="ABC_tran"/>
    <property type="match status" value="1"/>
</dbReference>
<keyword evidence="5" id="KW-1185">Reference proteome</keyword>
<dbReference type="GO" id="GO:0005524">
    <property type="term" value="F:ATP binding"/>
    <property type="evidence" value="ECO:0007669"/>
    <property type="project" value="UniProtKB-KW"/>
</dbReference>
<keyword evidence="1" id="KW-0547">Nucleotide-binding</keyword>
<evidence type="ECO:0000256" key="1">
    <source>
        <dbReference type="ARBA" id="ARBA00022741"/>
    </source>
</evidence>
<dbReference type="PROSITE" id="PS50893">
    <property type="entry name" value="ABC_TRANSPORTER_2"/>
    <property type="match status" value="2"/>
</dbReference>
<dbReference type="Gene3D" id="3.40.50.300">
    <property type="entry name" value="P-loop containing nucleotide triphosphate hydrolases"/>
    <property type="match status" value="2"/>
</dbReference>
<dbReference type="PANTHER" id="PTHR43790:SF8">
    <property type="entry name" value="SUGAR ABC TRANSPORTER ATP-BINDING PROTEIN"/>
    <property type="match status" value="1"/>
</dbReference>
<protein>
    <submittedName>
        <fullName evidence="4">Sugar ABC transporter ATP-binding protein</fullName>
    </submittedName>
</protein>